<dbReference type="OrthoDB" id="9783470at2"/>
<dbReference type="GO" id="GO:0046256">
    <property type="term" value="P:2,4,6-trinitrotoluene catabolic process"/>
    <property type="evidence" value="ECO:0007669"/>
    <property type="project" value="TreeGrafter"/>
</dbReference>
<dbReference type="Pfam" id="PF00881">
    <property type="entry name" value="Nitroreductase"/>
    <property type="match status" value="1"/>
</dbReference>
<protein>
    <submittedName>
        <fullName evidence="3">Nitroreductase</fullName>
    </submittedName>
</protein>
<dbReference type="AlphaFoldDB" id="A0A1W1XKR5"/>
<dbReference type="Gene3D" id="3.40.109.10">
    <property type="entry name" value="NADH Oxidase"/>
    <property type="match status" value="1"/>
</dbReference>
<sequence length="195" mass="22118">MENKVIETIQNRRSIRRYKQNQITDEELDKIIEAGCYAPSGGNNQSSHFVVIQSPETLNELKALVVEEFSKMEIKEDTYKSLKASILQSKKGNYDFTYHAPTLILISNLRGYGNAMADCSVALENMMLAATSLKIGSCWVNQLKWLADNYTVKNYIKKFDINEDEIICGGIVLGYSEQNNLPPIERKGNHVTFIK</sequence>
<dbReference type="Proteomes" id="UP000192468">
    <property type="component" value="Unassembled WGS sequence"/>
</dbReference>
<proteinExistence type="predicted"/>
<evidence type="ECO:0000256" key="1">
    <source>
        <dbReference type="ARBA" id="ARBA00023027"/>
    </source>
</evidence>
<keyword evidence="1" id="KW-0520">NAD</keyword>
<dbReference type="GO" id="GO:0046857">
    <property type="term" value="F:oxidoreductase activity, acting on other nitrogenous compounds as donors, with NAD or NADP as acceptor"/>
    <property type="evidence" value="ECO:0007669"/>
    <property type="project" value="TreeGrafter"/>
</dbReference>
<dbReference type="PANTHER" id="PTHR23026">
    <property type="entry name" value="NADPH NITROREDUCTASE"/>
    <property type="match status" value="1"/>
</dbReference>
<dbReference type="EMBL" id="FWXH01000007">
    <property type="protein sequence ID" value="SMC24556.1"/>
    <property type="molecule type" value="Genomic_DNA"/>
</dbReference>
<accession>A0A1W1XKR5</accession>
<name>A0A1W1XKR5_9CLOT</name>
<keyword evidence="4" id="KW-1185">Reference proteome</keyword>
<feature type="domain" description="Nitroreductase" evidence="2">
    <location>
        <begin position="9"/>
        <end position="175"/>
    </location>
</feature>
<dbReference type="SUPFAM" id="SSF55469">
    <property type="entry name" value="FMN-dependent nitroreductase-like"/>
    <property type="match status" value="1"/>
</dbReference>
<evidence type="ECO:0000259" key="2">
    <source>
        <dbReference type="Pfam" id="PF00881"/>
    </source>
</evidence>
<dbReference type="RefSeq" id="WP_084116046.1">
    <property type="nucleotide sequence ID" value="NZ_FWXH01000007.1"/>
</dbReference>
<dbReference type="InterPro" id="IPR000415">
    <property type="entry name" value="Nitroreductase-like"/>
</dbReference>
<dbReference type="STRING" id="1121291.SAMN02745134_02209"/>
<gene>
    <name evidence="3" type="ORF">SAMN02745134_02209</name>
</gene>
<evidence type="ECO:0000313" key="4">
    <source>
        <dbReference type="Proteomes" id="UP000192468"/>
    </source>
</evidence>
<dbReference type="InterPro" id="IPR050627">
    <property type="entry name" value="Nitroreductase/BluB"/>
</dbReference>
<dbReference type="InterPro" id="IPR029479">
    <property type="entry name" value="Nitroreductase"/>
</dbReference>
<dbReference type="PANTHER" id="PTHR23026:SF125">
    <property type="entry name" value="OXYGEN-INSENSITIVE NAD(P)H NITROREDUCTASE"/>
    <property type="match status" value="1"/>
</dbReference>
<evidence type="ECO:0000313" key="3">
    <source>
        <dbReference type="EMBL" id="SMC24556.1"/>
    </source>
</evidence>
<dbReference type="GO" id="GO:0005829">
    <property type="term" value="C:cytosol"/>
    <property type="evidence" value="ECO:0007669"/>
    <property type="project" value="TreeGrafter"/>
</dbReference>
<organism evidence="3 4">
    <name type="scientific">Clostridium acidisoli DSM 12555</name>
    <dbReference type="NCBI Taxonomy" id="1121291"/>
    <lineage>
        <taxon>Bacteria</taxon>
        <taxon>Bacillati</taxon>
        <taxon>Bacillota</taxon>
        <taxon>Clostridia</taxon>
        <taxon>Eubacteriales</taxon>
        <taxon>Clostridiaceae</taxon>
        <taxon>Clostridium</taxon>
    </lineage>
</organism>
<reference evidence="3 4" key="1">
    <citation type="submission" date="2017-04" db="EMBL/GenBank/DDBJ databases">
        <authorList>
            <person name="Afonso C.L."/>
            <person name="Miller P.J."/>
            <person name="Scott M.A."/>
            <person name="Spackman E."/>
            <person name="Goraichik I."/>
            <person name="Dimitrov K.M."/>
            <person name="Suarez D.L."/>
            <person name="Swayne D.E."/>
        </authorList>
    </citation>
    <scope>NUCLEOTIDE SEQUENCE [LARGE SCALE GENOMIC DNA]</scope>
    <source>
        <strain evidence="3 4">DSM 12555</strain>
    </source>
</reference>